<evidence type="ECO:0000313" key="4">
    <source>
        <dbReference type="Proteomes" id="UP000002028"/>
    </source>
</evidence>
<keyword evidence="3" id="KW-0614">Plasmid</keyword>
<feature type="domain" description="M23ase beta-sheet core" evidence="2">
    <location>
        <begin position="136"/>
        <end position="231"/>
    </location>
</feature>
<dbReference type="KEGG" id="sli:Slin_6698"/>
<accession>D2QV22</accession>
<dbReference type="CDD" id="cd12797">
    <property type="entry name" value="M23_peptidase"/>
    <property type="match status" value="1"/>
</dbReference>
<evidence type="ECO:0000313" key="3">
    <source>
        <dbReference type="EMBL" id="ADB42654.1"/>
    </source>
</evidence>
<dbReference type="EMBL" id="CP001770">
    <property type="protein sequence ID" value="ADB42654.1"/>
    <property type="molecule type" value="Genomic_DNA"/>
</dbReference>
<geneLocation type="plasmid" evidence="3 4">
    <name>pSLIN01</name>
</geneLocation>
<evidence type="ECO:0000256" key="1">
    <source>
        <dbReference type="SAM" id="SignalP"/>
    </source>
</evidence>
<protein>
    <submittedName>
        <fullName evidence="3">Peptidase M23</fullName>
    </submittedName>
</protein>
<reference evidence="3 4" key="1">
    <citation type="journal article" date="2010" name="Stand. Genomic Sci.">
        <title>Complete genome sequence of Spirosoma linguale type strain (1).</title>
        <authorList>
            <person name="Lail K."/>
            <person name="Sikorski J."/>
            <person name="Saunders E."/>
            <person name="Lapidus A."/>
            <person name="Glavina Del Rio T."/>
            <person name="Copeland A."/>
            <person name="Tice H."/>
            <person name="Cheng J.-F."/>
            <person name="Lucas S."/>
            <person name="Nolan M."/>
            <person name="Bruce D."/>
            <person name="Goodwin L."/>
            <person name="Pitluck S."/>
            <person name="Ivanova N."/>
            <person name="Mavromatis K."/>
            <person name="Ovchinnikova G."/>
            <person name="Pati A."/>
            <person name="Chen A."/>
            <person name="Palaniappan K."/>
            <person name="Land M."/>
            <person name="Hauser L."/>
            <person name="Chang Y.-J."/>
            <person name="Jeffries C.D."/>
            <person name="Chain P."/>
            <person name="Brettin T."/>
            <person name="Detter J.C."/>
            <person name="Schuetze A."/>
            <person name="Rohde M."/>
            <person name="Tindall B.J."/>
            <person name="Goeker M."/>
            <person name="Bristow J."/>
            <person name="Eisen J.A."/>
            <person name="Markowitz V."/>
            <person name="Hugenholtz P."/>
            <person name="Kyrpides N.C."/>
            <person name="Klenk H.-P."/>
            <person name="Chen F."/>
        </authorList>
    </citation>
    <scope>NUCLEOTIDE SEQUENCE [LARGE SCALE GENOMIC DNA]</scope>
    <source>
        <strain evidence="4">ATCC 33905 / DSM 74 / LMG 10896 / Claus 1</strain>
    </source>
</reference>
<proteinExistence type="predicted"/>
<dbReference type="InterPro" id="IPR016047">
    <property type="entry name" value="M23ase_b-sheet_dom"/>
</dbReference>
<dbReference type="SUPFAM" id="SSF51261">
    <property type="entry name" value="Duplicated hybrid motif"/>
    <property type="match status" value="1"/>
</dbReference>
<dbReference type="AlphaFoldDB" id="D2QV22"/>
<dbReference type="PANTHER" id="PTHR21666">
    <property type="entry name" value="PEPTIDASE-RELATED"/>
    <property type="match status" value="1"/>
</dbReference>
<dbReference type="Pfam" id="PF01551">
    <property type="entry name" value="Peptidase_M23"/>
    <property type="match status" value="1"/>
</dbReference>
<feature type="chain" id="PRO_5003034311" evidence="1">
    <location>
        <begin position="23"/>
        <end position="271"/>
    </location>
</feature>
<keyword evidence="4" id="KW-1185">Reference proteome</keyword>
<organism evidence="3 4">
    <name type="scientific">Spirosoma linguale (strain ATCC 33905 / DSM 74 / LMG 10896 / Claus 1)</name>
    <dbReference type="NCBI Taxonomy" id="504472"/>
    <lineage>
        <taxon>Bacteria</taxon>
        <taxon>Pseudomonadati</taxon>
        <taxon>Bacteroidota</taxon>
        <taxon>Cytophagia</taxon>
        <taxon>Cytophagales</taxon>
        <taxon>Cytophagaceae</taxon>
        <taxon>Spirosoma</taxon>
    </lineage>
</organism>
<sequence length="271" mass="29905">MNLKCLGVSTTLLLLCVKTLQAQVVFSSPSSSLDTSTAQHSPVGFRVSCFESTINLPNEASSKVFGTTPDIDSLLTCYADSIFNGLNAPKLSLGNRSHQLQFIPAIPPLRLLSWREYRVTSKFGWRTHPIRGNSSYHNGMDIAQPAGTPVYATAFGVVKWVKWEVDGLGLAVCIKHPTGYESIYGHLSTHAVRERNIIQQGAIIGQVGSTGRSTGPHLHYAILFQGKPVDPDRYCFLWIKQTKVDSSQIQQHRLIGPGIFQKSAKRIIERD</sequence>
<dbReference type="PANTHER" id="PTHR21666:SF270">
    <property type="entry name" value="MUREIN HYDROLASE ACTIVATOR ENVC"/>
    <property type="match status" value="1"/>
</dbReference>
<dbReference type="Gene3D" id="2.70.70.10">
    <property type="entry name" value="Glucose Permease (Domain IIA)"/>
    <property type="match status" value="1"/>
</dbReference>
<evidence type="ECO:0000259" key="2">
    <source>
        <dbReference type="Pfam" id="PF01551"/>
    </source>
</evidence>
<dbReference type="HOGENOM" id="CLU_1026386_0_0_10"/>
<dbReference type="InterPro" id="IPR050570">
    <property type="entry name" value="Cell_wall_metabolism_enzyme"/>
</dbReference>
<name>D2QV22_SPILD</name>
<gene>
    <name evidence="3" type="ordered locus">Slin_6698</name>
</gene>
<keyword evidence="1" id="KW-0732">Signal</keyword>
<dbReference type="MEROPS" id="M23.009"/>
<dbReference type="GO" id="GO:0004222">
    <property type="term" value="F:metalloendopeptidase activity"/>
    <property type="evidence" value="ECO:0007669"/>
    <property type="project" value="TreeGrafter"/>
</dbReference>
<dbReference type="InterPro" id="IPR011055">
    <property type="entry name" value="Dup_hybrid_motif"/>
</dbReference>
<dbReference type="Proteomes" id="UP000002028">
    <property type="component" value="Plasmid pSLIN01"/>
</dbReference>
<feature type="signal peptide" evidence="1">
    <location>
        <begin position="1"/>
        <end position="22"/>
    </location>
</feature>